<gene>
    <name evidence="11" type="ORF">QYM36_013064</name>
</gene>
<evidence type="ECO:0000256" key="6">
    <source>
        <dbReference type="ARBA" id="ARBA00023065"/>
    </source>
</evidence>
<feature type="transmembrane region" description="Helical" evidence="10">
    <location>
        <begin position="762"/>
        <end position="781"/>
    </location>
</feature>
<feature type="coiled-coil region" evidence="9">
    <location>
        <begin position="344"/>
        <end position="371"/>
    </location>
</feature>
<sequence>MALPSHRILGLMSGTSVDGIDLALAEFNENGWKFIKAKTYPYDGNMRKRLNESMEVSAVELTKLHFDLGHHYGHLCRQFLEESNESADYIASHGHTVFHQPEHGITLQIGHAGAIACISGVPTISDFRSQDVALGGQGAPLVPKGDKDLFSEYKVCLNLGGITNLSFQDGVDRIAGDVCFCNMALNEVARRTGKEYDEDGILASSGKPIKRLYEDLEQLEFFKSAFPKSTGKEWFDEKVKPLLDKKYSPNDTLATLCDFISTKIADQVNLFKEGKVLISGGGANNKHLVGVLSKKLNPRLDIILPESSIVDFREAIIFAYLGYLRVKGTPSTVKTATDSLIAQSKDQKKRFKLIEKERKKAEKERAKELQAYRGKWTSRFDRVFGWLLAKIGEDTIFLAFLGIIVAIISFVQDYIVVQLHRARIQMYDLTSIDELKFFAWVILPVSLVVFAAGFAHLVAPQAIGSGMPEMRTILRGIILKEYLSFRTLVAKCVGLTATLGAGMPIGKEGPLVHIASMVASLMSKFVTSLKGTYENESRKIELLAAACAVGVSACFGAPIGGVLFSIEVTSVFFAIRSYWRGFYSAVFGTLTFRLLAYWYEDHDTITAIFRTNFLELPYDPHELFIYSIFGMLCGLLGAIFVFCHRQYVMFLRNCKCLKAFFARNRFIYPFLVSLTITAVYFPPGTGQFLASRLSQRQQIMSLFSNFTWGTGVFNVRERAIVEPWLSEHTSIYFNLAANIVVTFFFTIAAVTLPVPCGTFVPVFKLGAVFGRLVGEIVALMFPDGLRVGSYICQIIPGGYSVVGAAAFAGGVTHSVSICVVVSEMTGQIKHIIPIMIAVLSANLVAKYLQPSFYDSMILIKKLPYLPDFLPSKTGAYNVYVQDFMVRDVRHIWNGITFRHLKKILKENPKIRAFPIVDTPGNKILLGSIQRWELIHVLNKHLGKERRQQVAVQWQEEA</sequence>
<keyword evidence="8" id="KW-0868">Chloride</keyword>
<keyword evidence="4" id="KW-0677">Repeat</keyword>
<feature type="non-terminal residue" evidence="11">
    <location>
        <position position="957"/>
    </location>
</feature>
<feature type="transmembrane region" description="Helical" evidence="10">
    <location>
        <begin position="623"/>
        <end position="644"/>
    </location>
</feature>
<evidence type="ECO:0000256" key="3">
    <source>
        <dbReference type="ARBA" id="ARBA00022692"/>
    </source>
</evidence>
<keyword evidence="5 10" id="KW-1133">Transmembrane helix</keyword>
<dbReference type="CDD" id="cd03683">
    <property type="entry name" value="ClC_1_like"/>
    <property type="match status" value="1"/>
</dbReference>
<dbReference type="Gene3D" id="1.10.3080.10">
    <property type="entry name" value="Clc chloride channel"/>
    <property type="match status" value="1"/>
</dbReference>
<dbReference type="GO" id="GO:0005524">
    <property type="term" value="F:ATP binding"/>
    <property type="evidence" value="ECO:0007669"/>
    <property type="project" value="InterPro"/>
</dbReference>
<dbReference type="SUPFAM" id="SSF53067">
    <property type="entry name" value="Actin-like ATPase domain"/>
    <property type="match status" value="1"/>
</dbReference>
<keyword evidence="7 10" id="KW-0472">Membrane</keyword>
<dbReference type="InterPro" id="IPR005338">
    <property type="entry name" value="Anhydro_N_Ac-Mur_kinase"/>
</dbReference>
<evidence type="ECO:0000256" key="4">
    <source>
        <dbReference type="ARBA" id="ARBA00022737"/>
    </source>
</evidence>
<dbReference type="Pfam" id="PF03702">
    <property type="entry name" value="AnmK"/>
    <property type="match status" value="1"/>
</dbReference>
<evidence type="ECO:0000256" key="1">
    <source>
        <dbReference type="ARBA" id="ARBA00004141"/>
    </source>
</evidence>
<dbReference type="InterPro" id="IPR014743">
    <property type="entry name" value="Cl-channel_core"/>
</dbReference>
<evidence type="ECO:0000256" key="10">
    <source>
        <dbReference type="SAM" id="Phobius"/>
    </source>
</evidence>
<dbReference type="PANTHER" id="PTHR45720">
    <property type="entry name" value="CHLORIDE CHANNEL PROTEIN 2"/>
    <property type="match status" value="1"/>
</dbReference>
<keyword evidence="9" id="KW-0175">Coiled coil</keyword>
<evidence type="ECO:0000313" key="12">
    <source>
        <dbReference type="Proteomes" id="UP001187531"/>
    </source>
</evidence>
<dbReference type="GO" id="GO:0009254">
    <property type="term" value="P:peptidoglycan turnover"/>
    <property type="evidence" value="ECO:0007669"/>
    <property type="project" value="InterPro"/>
</dbReference>
<evidence type="ECO:0000256" key="8">
    <source>
        <dbReference type="ARBA" id="ARBA00023214"/>
    </source>
</evidence>
<keyword evidence="12" id="KW-1185">Reference proteome</keyword>
<keyword evidence="2" id="KW-0813">Transport</keyword>
<dbReference type="AlphaFoldDB" id="A0AA88L1L8"/>
<feature type="transmembrane region" description="Helical" evidence="10">
    <location>
        <begin position="801"/>
        <end position="821"/>
    </location>
</feature>
<evidence type="ECO:0000256" key="2">
    <source>
        <dbReference type="ARBA" id="ARBA00022448"/>
    </source>
</evidence>
<keyword evidence="6" id="KW-0406">Ion transport</keyword>
<dbReference type="GO" id="GO:0005886">
    <property type="term" value="C:plasma membrane"/>
    <property type="evidence" value="ECO:0007669"/>
    <property type="project" value="TreeGrafter"/>
</dbReference>
<feature type="transmembrane region" description="Helical" evidence="10">
    <location>
        <begin position="828"/>
        <end position="848"/>
    </location>
</feature>
<dbReference type="EMBL" id="JAVRJZ010000017">
    <property type="protein sequence ID" value="KAK2709271.1"/>
    <property type="molecule type" value="Genomic_DNA"/>
</dbReference>
<dbReference type="Pfam" id="PF00654">
    <property type="entry name" value="Voltage_CLC"/>
    <property type="match status" value="1"/>
</dbReference>
<dbReference type="PANTHER" id="PTHR45720:SF10">
    <property type="entry name" value="CHLORIDE CHANNEL PROTEIN 2"/>
    <property type="match status" value="1"/>
</dbReference>
<evidence type="ECO:0000313" key="11">
    <source>
        <dbReference type="EMBL" id="KAK2709271.1"/>
    </source>
</evidence>
<dbReference type="Gene3D" id="3.30.420.40">
    <property type="match status" value="2"/>
</dbReference>
<dbReference type="InterPro" id="IPR043129">
    <property type="entry name" value="ATPase_NBD"/>
</dbReference>
<dbReference type="GO" id="GO:0016773">
    <property type="term" value="F:phosphotransferase activity, alcohol group as acceptor"/>
    <property type="evidence" value="ECO:0007669"/>
    <property type="project" value="InterPro"/>
</dbReference>
<dbReference type="FunFam" id="1.10.3080.10:FF:000033">
    <property type="entry name" value="Chloride channel, voltage-sensitive 1"/>
    <property type="match status" value="1"/>
</dbReference>
<organism evidence="11 12">
    <name type="scientific">Artemia franciscana</name>
    <name type="common">Brine shrimp</name>
    <name type="synonym">Artemia sanfranciscana</name>
    <dbReference type="NCBI Taxonomy" id="6661"/>
    <lineage>
        <taxon>Eukaryota</taxon>
        <taxon>Metazoa</taxon>
        <taxon>Ecdysozoa</taxon>
        <taxon>Arthropoda</taxon>
        <taxon>Crustacea</taxon>
        <taxon>Branchiopoda</taxon>
        <taxon>Anostraca</taxon>
        <taxon>Artemiidae</taxon>
        <taxon>Artemia</taxon>
    </lineage>
</organism>
<keyword evidence="3 10" id="KW-0812">Transmembrane</keyword>
<dbReference type="SUPFAM" id="SSF81340">
    <property type="entry name" value="Clc chloride channel"/>
    <property type="match status" value="1"/>
</dbReference>
<dbReference type="InterPro" id="IPR046342">
    <property type="entry name" value="CBS_dom_sf"/>
</dbReference>
<feature type="transmembrane region" description="Helical" evidence="10">
    <location>
        <begin position="578"/>
        <end position="599"/>
    </location>
</feature>
<proteinExistence type="predicted"/>
<evidence type="ECO:0000256" key="9">
    <source>
        <dbReference type="SAM" id="Coils"/>
    </source>
</evidence>
<feature type="transmembrane region" description="Helical" evidence="10">
    <location>
        <begin position="437"/>
        <end position="459"/>
    </location>
</feature>
<accession>A0AA88L1L8</accession>
<feature type="transmembrane region" description="Helical" evidence="10">
    <location>
        <begin position="665"/>
        <end position="683"/>
    </location>
</feature>
<evidence type="ECO:0008006" key="13">
    <source>
        <dbReference type="Google" id="ProtNLM"/>
    </source>
</evidence>
<protein>
    <recommendedName>
        <fullName evidence="13">Anhydro-N-acetylmuramic acid kinase</fullName>
    </recommendedName>
</protein>
<evidence type="ECO:0000256" key="5">
    <source>
        <dbReference type="ARBA" id="ARBA00022989"/>
    </source>
</evidence>
<feature type="transmembrane region" description="Helical" evidence="10">
    <location>
        <begin position="542"/>
        <end position="566"/>
    </location>
</feature>
<dbReference type="InterPro" id="IPR001807">
    <property type="entry name" value="ClC"/>
</dbReference>
<name>A0AA88L1L8_ARTSF</name>
<dbReference type="GO" id="GO:0005247">
    <property type="term" value="F:voltage-gated chloride channel activity"/>
    <property type="evidence" value="ECO:0007669"/>
    <property type="project" value="TreeGrafter"/>
</dbReference>
<evidence type="ECO:0000256" key="7">
    <source>
        <dbReference type="ARBA" id="ARBA00023136"/>
    </source>
</evidence>
<dbReference type="Gene3D" id="3.10.580.10">
    <property type="entry name" value="CBS-domain"/>
    <property type="match status" value="1"/>
</dbReference>
<dbReference type="SUPFAM" id="SSF54631">
    <property type="entry name" value="CBS-domain pair"/>
    <property type="match status" value="1"/>
</dbReference>
<feature type="transmembrane region" description="Helical" evidence="10">
    <location>
        <begin position="396"/>
        <end position="416"/>
    </location>
</feature>
<comment type="caution">
    <text evidence="11">The sequence shown here is derived from an EMBL/GenBank/DDBJ whole genome shotgun (WGS) entry which is preliminary data.</text>
</comment>
<reference evidence="11" key="1">
    <citation type="submission" date="2023-07" db="EMBL/GenBank/DDBJ databases">
        <title>Chromosome-level genome assembly of Artemia franciscana.</title>
        <authorList>
            <person name="Jo E."/>
        </authorList>
    </citation>
    <scope>NUCLEOTIDE SEQUENCE</scope>
    <source>
        <tissue evidence="11">Whole body</tissue>
    </source>
</reference>
<comment type="subcellular location">
    <subcellularLocation>
        <location evidence="1">Membrane</location>
        <topology evidence="1">Multi-pass membrane protein</topology>
    </subcellularLocation>
</comment>
<feature type="transmembrane region" description="Helical" evidence="10">
    <location>
        <begin position="731"/>
        <end position="750"/>
    </location>
</feature>
<dbReference type="InterPro" id="IPR050970">
    <property type="entry name" value="Cl_channel_volt-gated"/>
</dbReference>
<dbReference type="PRINTS" id="PR00762">
    <property type="entry name" value="CLCHANNEL"/>
</dbReference>
<dbReference type="GO" id="GO:0006040">
    <property type="term" value="P:amino sugar metabolic process"/>
    <property type="evidence" value="ECO:0007669"/>
    <property type="project" value="InterPro"/>
</dbReference>
<dbReference type="Proteomes" id="UP001187531">
    <property type="component" value="Unassembled WGS sequence"/>
</dbReference>